<dbReference type="GO" id="GO:0052689">
    <property type="term" value="F:carboxylic ester hydrolase activity"/>
    <property type="evidence" value="ECO:0007669"/>
    <property type="project" value="UniProtKB-ARBA"/>
</dbReference>
<protein>
    <submittedName>
        <fullName evidence="4">Alpha/beta hydrolase</fullName>
    </submittedName>
</protein>
<feature type="domain" description="AB hydrolase-1" evidence="3">
    <location>
        <begin position="69"/>
        <end position="177"/>
    </location>
</feature>
<dbReference type="PANTHER" id="PTHR22946">
    <property type="entry name" value="DIENELACTONE HYDROLASE DOMAIN-CONTAINING PROTEIN-RELATED"/>
    <property type="match status" value="1"/>
</dbReference>
<evidence type="ECO:0000256" key="1">
    <source>
        <dbReference type="ARBA" id="ARBA00022801"/>
    </source>
</evidence>
<dbReference type="Proteomes" id="UP000824048">
    <property type="component" value="Unassembled WGS sequence"/>
</dbReference>
<keyword evidence="1 4" id="KW-0378">Hydrolase</keyword>
<dbReference type="InterPro" id="IPR050261">
    <property type="entry name" value="FrsA_esterase"/>
</dbReference>
<evidence type="ECO:0000256" key="2">
    <source>
        <dbReference type="ARBA" id="ARBA00038115"/>
    </source>
</evidence>
<dbReference type="InterPro" id="IPR000073">
    <property type="entry name" value="AB_hydrolase_1"/>
</dbReference>
<evidence type="ECO:0000259" key="3">
    <source>
        <dbReference type="Pfam" id="PF00561"/>
    </source>
</evidence>
<comment type="caution">
    <text evidence="4">The sequence shown here is derived from an EMBL/GenBank/DDBJ whole genome shotgun (WGS) entry which is preliminary data.</text>
</comment>
<gene>
    <name evidence="4" type="ORF">H9811_09535</name>
</gene>
<accession>A0A9D2ESN9</accession>
<dbReference type="AlphaFoldDB" id="A0A9D2ESN9"/>
<dbReference type="PANTHER" id="PTHR22946:SF9">
    <property type="entry name" value="POLYKETIDE TRANSFERASE AF380"/>
    <property type="match status" value="1"/>
</dbReference>
<dbReference type="Gene3D" id="3.40.50.1820">
    <property type="entry name" value="alpha/beta hydrolase"/>
    <property type="match status" value="1"/>
</dbReference>
<organism evidence="4 5">
    <name type="scientific">Candidatus Gemmiger excrementigallinarum</name>
    <dbReference type="NCBI Taxonomy" id="2838609"/>
    <lineage>
        <taxon>Bacteria</taxon>
        <taxon>Bacillati</taxon>
        <taxon>Bacillota</taxon>
        <taxon>Clostridia</taxon>
        <taxon>Eubacteriales</taxon>
        <taxon>Gemmiger</taxon>
    </lineage>
</organism>
<reference evidence="4" key="2">
    <citation type="submission" date="2021-04" db="EMBL/GenBank/DDBJ databases">
        <authorList>
            <person name="Gilroy R."/>
        </authorList>
    </citation>
    <scope>NUCLEOTIDE SEQUENCE</scope>
    <source>
        <strain evidence="4">ChiSxjej1B13-11774</strain>
    </source>
</reference>
<reference evidence="4" key="1">
    <citation type="journal article" date="2021" name="PeerJ">
        <title>Extensive microbial diversity within the chicken gut microbiome revealed by metagenomics and culture.</title>
        <authorList>
            <person name="Gilroy R."/>
            <person name="Ravi A."/>
            <person name="Getino M."/>
            <person name="Pursley I."/>
            <person name="Horton D.L."/>
            <person name="Alikhan N.F."/>
            <person name="Baker D."/>
            <person name="Gharbi K."/>
            <person name="Hall N."/>
            <person name="Watson M."/>
            <person name="Adriaenssens E.M."/>
            <person name="Foster-Nyarko E."/>
            <person name="Jarju S."/>
            <person name="Secka A."/>
            <person name="Antonio M."/>
            <person name="Oren A."/>
            <person name="Chaudhuri R.R."/>
            <person name="La Ragione R."/>
            <person name="Hildebrand F."/>
            <person name="Pallen M.J."/>
        </authorList>
    </citation>
    <scope>NUCLEOTIDE SEQUENCE</scope>
    <source>
        <strain evidence="4">ChiSxjej1B13-11774</strain>
    </source>
</reference>
<dbReference type="InterPro" id="IPR029058">
    <property type="entry name" value="AB_hydrolase_fold"/>
</dbReference>
<sequence>MKQYKRRSAMRVLWLCIAVLALCAAVALGVLLPVPKSQDVQIPGARGTVPATVQMPSKLARAGDVPLAVLCHGFTGNRGGDTHFEGLAADLAEQGIATVRMDFPGCGQSSEPYTAYTLANMAADVDAAINYMQEEYGVDGKIALVGHSMGGRLASLFPQISAREGYDQVSALVLWSPANGTGLQGLEFLNIDDFSQVEAVAAEALANGQAGTKWGVEISDVFVQEMQDSEPNAALREAGLPVLLTYAGHETLFTETTVSETIATVQSLPDSTVVLDPFTEGDHNYFGPAGKEDPATPVMDADLRAATISFLTDVLK</sequence>
<proteinExistence type="inferred from homology"/>
<comment type="similarity">
    <text evidence="2">Belongs to the AB hydrolase superfamily. FUS2 hydrolase family.</text>
</comment>
<name>A0A9D2ESN9_9FIRM</name>
<dbReference type="SUPFAM" id="SSF53474">
    <property type="entry name" value="alpha/beta-Hydrolases"/>
    <property type="match status" value="1"/>
</dbReference>
<dbReference type="Pfam" id="PF00561">
    <property type="entry name" value="Abhydrolase_1"/>
    <property type="match status" value="1"/>
</dbReference>
<evidence type="ECO:0000313" key="5">
    <source>
        <dbReference type="Proteomes" id="UP000824048"/>
    </source>
</evidence>
<evidence type="ECO:0000313" key="4">
    <source>
        <dbReference type="EMBL" id="HIZ42790.1"/>
    </source>
</evidence>
<dbReference type="EMBL" id="DXBP01000056">
    <property type="protein sequence ID" value="HIZ42790.1"/>
    <property type="molecule type" value="Genomic_DNA"/>
</dbReference>